<dbReference type="Pfam" id="PF00563">
    <property type="entry name" value="EAL"/>
    <property type="match status" value="1"/>
</dbReference>
<dbReference type="Gene3D" id="3.30.70.270">
    <property type="match status" value="1"/>
</dbReference>
<reference evidence="4 5" key="1">
    <citation type="submission" date="2010-04" db="EMBL/GenBank/DDBJ databases">
        <authorList>
            <person name="Qin X."/>
            <person name="Bachman B."/>
            <person name="Battles P."/>
            <person name="Bell A."/>
            <person name="Bess C."/>
            <person name="Bickham C."/>
            <person name="Chaboub L."/>
            <person name="Chen D."/>
            <person name="Coyle M."/>
            <person name="Deiros D.R."/>
            <person name="Dinh H."/>
            <person name="Forbes L."/>
            <person name="Fowler G."/>
            <person name="Francisco L."/>
            <person name="Fu Q."/>
            <person name="Gubbala S."/>
            <person name="Hale W."/>
            <person name="Han Y."/>
            <person name="Hemphill L."/>
            <person name="Highlander S.K."/>
            <person name="Hirani K."/>
            <person name="Hogues M."/>
            <person name="Jackson L."/>
            <person name="Jakkamsetti A."/>
            <person name="Javaid M."/>
            <person name="Jiang H."/>
            <person name="Korchina V."/>
            <person name="Kovar C."/>
            <person name="Lara F."/>
            <person name="Lee S."/>
            <person name="Mata R."/>
            <person name="Mathew T."/>
            <person name="Moen C."/>
            <person name="Morales K."/>
            <person name="Munidasa M."/>
            <person name="Nazareth L."/>
            <person name="Ngo R."/>
            <person name="Nguyen L."/>
            <person name="Okwuonu G."/>
            <person name="Ongeri F."/>
            <person name="Patil S."/>
            <person name="Petrosino J."/>
            <person name="Pham C."/>
            <person name="Pham P."/>
            <person name="Pu L.-L."/>
            <person name="Puazo M."/>
            <person name="Raj R."/>
            <person name="Reid J."/>
            <person name="Rouhana J."/>
            <person name="Saada N."/>
            <person name="Shang Y."/>
            <person name="Simmons D."/>
            <person name="Thornton R."/>
            <person name="Warren J."/>
            <person name="Weissenberger G."/>
            <person name="Zhang J."/>
            <person name="Zhang L."/>
            <person name="Zhou C."/>
            <person name="Zhu D."/>
            <person name="Muzny D."/>
            <person name="Worley K."/>
            <person name="Gibbs R."/>
        </authorList>
    </citation>
    <scope>NUCLEOTIDE SEQUENCE [LARGE SCALE GENOMIC DNA]</scope>
    <source>
        <strain evidence="4 5">ATCC 49957</strain>
    </source>
</reference>
<dbReference type="Proteomes" id="UP000005324">
    <property type="component" value="Unassembled WGS sequence"/>
</dbReference>
<name>D5RIE2_9PROT</name>
<organism evidence="4 5">
    <name type="scientific">Pseudoroseomonas cervicalis ATCC 49957</name>
    <dbReference type="NCBI Taxonomy" id="525371"/>
    <lineage>
        <taxon>Bacteria</taxon>
        <taxon>Pseudomonadati</taxon>
        <taxon>Pseudomonadota</taxon>
        <taxon>Alphaproteobacteria</taxon>
        <taxon>Acetobacterales</taxon>
        <taxon>Roseomonadaceae</taxon>
        <taxon>Roseomonas</taxon>
    </lineage>
</organism>
<comment type="caution">
    <text evidence="4">The sequence shown here is derived from an EMBL/GenBank/DDBJ whole genome shotgun (WGS) entry which is preliminary data.</text>
</comment>
<dbReference type="SUPFAM" id="SSF55073">
    <property type="entry name" value="Nucleotide cyclase"/>
    <property type="match status" value="1"/>
</dbReference>
<dbReference type="InterPro" id="IPR001633">
    <property type="entry name" value="EAL_dom"/>
</dbReference>
<keyword evidence="1" id="KW-0812">Transmembrane</keyword>
<dbReference type="PROSITE" id="PS50887">
    <property type="entry name" value="GGDEF"/>
    <property type="match status" value="1"/>
</dbReference>
<dbReference type="Pfam" id="PF00990">
    <property type="entry name" value="GGDEF"/>
    <property type="match status" value="1"/>
</dbReference>
<dbReference type="CDD" id="cd01949">
    <property type="entry name" value="GGDEF"/>
    <property type="match status" value="1"/>
</dbReference>
<dbReference type="SMART" id="SM00052">
    <property type="entry name" value="EAL"/>
    <property type="match status" value="1"/>
</dbReference>
<dbReference type="OrthoDB" id="9814202at2"/>
<dbReference type="Gene3D" id="3.20.20.450">
    <property type="entry name" value="EAL domain"/>
    <property type="match status" value="1"/>
</dbReference>
<keyword evidence="1" id="KW-1133">Transmembrane helix</keyword>
<feature type="domain" description="EAL" evidence="2">
    <location>
        <begin position="274"/>
        <end position="524"/>
    </location>
</feature>
<dbReference type="InterPro" id="IPR043128">
    <property type="entry name" value="Rev_trsase/Diguanyl_cyclase"/>
</dbReference>
<proteinExistence type="predicted"/>
<dbReference type="SUPFAM" id="SSF141868">
    <property type="entry name" value="EAL domain-like"/>
    <property type="match status" value="1"/>
</dbReference>
<dbReference type="PROSITE" id="PS50883">
    <property type="entry name" value="EAL"/>
    <property type="match status" value="1"/>
</dbReference>
<accession>D5RIE2</accession>
<feature type="domain" description="GGDEF" evidence="3">
    <location>
        <begin position="134"/>
        <end position="265"/>
    </location>
</feature>
<evidence type="ECO:0000256" key="1">
    <source>
        <dbReference type="SAM" id="Phobius"/>
    </source>
</evidence>
<protein>
    <submittedName>
        <fullName evidence="4">Diguanylate cyclase (GGDEF) domain protein</fullName>
    </submittedName>
</protein>
<gene>
    <name evidence="4" type="ORF">HMPREF0731_0852</name>
</gene>
<keyword evidence="1" id="KW-0472">Membrane</keyword>
<dbReference type="PANTHER" id="PTHR44757">
    <property type="entry name" value="DIGUANYLATE CYCLASE DGCP"/>
    <property type="match status" value="1"/>
</dbReference>
<dbReference type="CDD" id="cd01948">
    <property type="entry name" value="EAL"/>
    <property type="match status" value="1"/>
</dbReference>
<dbReference type="InterPro" id="IPR035919">
    <property type="entry name" value="EAL_sf"/>
</dbReference>
<dbReference type="SMART" id="SM00267">
    <property type="entry name" value="GGDEF"/>
    <property type="match status" value="1"/>
</dbReference>
<feature type="transmembrane region" description="Helical" evidence="1">
    <location>
        <begin position="32"/>
        <end position="49"/>
    </location>
</feature>
<dbReference type="EMBL" id="ADVL01000143">
    <property type="protein sequence ID" value="EFH12928.1"/>
    <property type="molecule type" value="Genomic_DNA"/>
</dbReference>
<keyword evidence="5" id="KW-1185">Reference proteome</keyword>
<dbReference type="InterPro" id="IPR029787">
    <property type="entry name" value="Nucleotide_cyclase"/>
</dbReference>
<evidence type="ECO:0000313" key="4">
    <source>
        <dbReference type="EMBL" id="EFH12928.1"/>
    </source>
</evidence>
<dbReference type="AlphaFoldDB" id="D5RIE2"/>
<evidence type="ECO:0000259" key="2">
    <source>
        <dbReference type="PROSITE" id="PS50883"/>
    </source>
</evidence>
<dbReference type="NCBIfam" id="TIGR00254">
    <property type="entry name" value="GGDEF"/>
    <property type="match status" value="1"/>
</dbReference>
<dbReference type="InterPro" id="IPR052155">
    <property type="entry name" value="Biofilm_reg_signaling"/>
</dbReference>
<evidence type="ECO:0000259" key="3">
    <source>
        <dbReference type="PROSITE" id="PS50887"/>
    </source>
</evidence>
<evidence type="ECO:0000313" key="5">
    <source>
        <dbReference type="Proteomes" id="UP000005324"/>
    </source>
</evidence>
<dbReference type="InterPro" id="IPR000160">
    <property type="entry name" value="GGDEF_dom"/>
</dbReference>
<dbReference type="PANTHER" id="PTHR44757:SF2">
    <property type="entry name" value="BIOFILM ARCHITECTURE MAINTENANCE PROTEIN MBAA"/>
    <property type="match status" value="1"/>
</dbReference>
<dbReference type="HOGENOM" id="CLU_000445_70_50_5"/>
<sequence>MIGRAAAAGRAESGGGRAERVEWSRHRAVRDALWLVLLGVAATLLAIQLEAYEQLHDFMESHEGWQLDELLVAAMVTGWCGFLYALRRVQDLLAERRQRLRAENDISWLSRHDPLTRLPNRAGLEDRLAQPDPVSAGVMHIDLDGFRGVNDLHGVQIGDALLVELAGRLRDAFPQDWIGRTGADEFVLLAEGVSLPVLQQRGARALRLLSRPAQLQGRRVEVGVSLGLAALPQHGATLREALACAGTALQEAKQESRNALRLFDPAMRERQTARARLEQALREAVESGAIRPHYQPQVDLASGHIVGFEALARWRQADGTAVPPDIFIAAAERTGLIHRLTEQLLQRACQDAAGWPAPVRLAVNLSALQLADPRLPQRIAEAVALAGLPPQRLEIEITESALIREAALAQRILETLRGQGIRVALDDFGTGYASLSQLARFSFDAIKIDRSFIRDCLSDERHMKIIKSVLGLGQGLGIHITAEGVELPAQAELLRSLGCQHGQGYLFGAAMPAEQARRLFPGGEGQAAVA</sequence>